<keyword evidence="1" id="KW-0812">Transmembrane</keyword>
<dbReference type="OrthoDB" id="9807744at2"/>
<dbReference type="InterPro" id="IPR007349">
    <property type="entry name" value="DUF418"/>
</dbReference>
<dbReference type="RefSeq" id="WP_084641438.1">
    <property type="nucleotide sequence ID" value="NZ_QHHU01000021.1"/>
</dbReference>
<protein>
    <submittedName>
        <fullName evidence="3">DUF418 domain-containing protein</fullName>
    </submittedName>
</protein>
<feature type="transmembrane region" description="Helical" evidence="1">
    <location>
        <begin position="51"/>
        <end position="72"/>
    </location>
</feature>
<evidence type="ECO:0000313" key="3">
    <source>
        <dbReference type="EMBL" id="RSM44260.1"/>
    </source>
</evidence>
<name>A0A428WML6_AMYBA</name>
<dbReference type="EMBL" id="QHHU01000021">
    <property type="protein sequence ID" value="RSM44260.1"/>
    <property type="molecule type" value="Genomic_DNA"/>
</dbReference>
<keyword evidence="1" id="KW-1133">Transmembrane helix</keyword>
<dbReference type="Proteomes" id="UP000286716">
    <property type="component" value="Unassembled WGS sequence"/>
</dbReference>
<comment type="caution">
    <text evidence="3">The sequence shown here is derived from an EMBL/GenBank/DDBJ whole genome shotgun (WGS) entry which is preliminary data.</text>
</comment>
<dbReference type="AlphaFoldDB" id="A0A428WML6"/>
<organism evidence="3 4">
    <name type="scientific">Amycolatopsis balhimycina DSM 5908</name>
    <dbReference type="NCBI Taxonomy" id="1081091"/>
    <lineage>
        <taxon>Bacteria</taxon>
        <taxon>Bacillati</taxon>
        <taxon>Actinomycetota</taxon>
        <taxon>Actinomycetes</taxon>
        <taxon>Pseudonocardiales</taxon>
        <taxon>Pseudonocardiaceae</taxon>
        <taxon>Amycolatopsis</taxon>
    </lineage>
</organism>
<keyword evidence="4" id="KW-1185">Reference proteome</keyword>
<reference evidence="3 4" key="1">
    <citation type="submission" date="2018-05" db="EMBL/GenBank/DDBJ databases">
        <title>Evolution of GPA BGCs.</title>
        <authorList>
            <person name="Waglechner N."/>
            <person name="Wright G.D."/>
        </authorList>
    </citation>
    <scope>NUCLEOTIDE SEQUENCE [LARGE SCALE GENOMIC DNA]</scope>
    <source>
        <strain evidence="3 4">DSM 5908</strain>
    </source>
</reference>
<feature type="transmembrane region" description="Helical" evidence="1">
    <location>
        <begin position="21"/>
        <end position="39"/>
    </location>
</feature>
<evidence type="ECO:0000259" key="2">
    <source>
        <dbReference type="Pfam" id="PF04235"/>
    </source>
</evidence>
<sequence>MRGGRTPWVRARARLRPSLRWWLIAIGFGVALPLDYLLSETGVFPAEFSGFARYGTAAVVALGILASVGEFYRRRRKVGLRGWLLSYVGRMALSCYLLENVLGVLAQYTVVRLQWTRGAVVLLDGTDGGVEGARVEHAAVDGEQVPGDPAGMVGEQE</sequence>
<gene>
    <name evidence="3" type="ORF">DMA12_17130</name>
</gene>
<evidence type="ECO:0000313" key="4">
    <source>
        <dbReference type="Proteomes" id="UP000286716"/>
    </source>
</evidence>
<proteinExistence type="predicted"/>
<evidence type="ECO:0000256" key="1">
    <source>
        <dbReference type="SAM" id="Phobius"/>
    </source>
</evidence>
<accession>A0A428WML6</accession>
<keyword evidence="1" id="KW-0472">Membrane</keyword>
<feature type="domain" description="DUF418" evidence="2">
    <location>
        <begin position="5"/>
        <end position="107"/>
    </location>
</feature>
<dbReference type="Pfam" id="PF04235">
    <property type="entry name" value="DUF418"/>
    <property type="match status" value="1"/>
</dbReference>